<keyword evidence="18" id="KW-1185">Reference proteome</keyword>
<dbReference type="CDD" id="cd04056">
    <property type="entry name" value="Peptidases_S53"/>
    <property type="match status" value="1"/>
</dbReference>
<evidence type="ECO:0000313" key="17">
    <source>
        <dbReference type="EMBL" id="CCM00838.1"/>
    </source>
</evidence>
<feature type="active site" description="Charge relay system" evidence="15">
    <location>
        <position position="299"/>
    </location>
</feature>
<dbReference type="PROSITE" id="PS51695">
    <property type="entry name" value="SEDOLISIN"/>
    <property type="match status" value="1"/>
</dbReference>
<dbReference type="HOGENOM" id="CLU_013783_3_1_1"/>
<evidence type="ECO:0000256" key="15">
    <source>
        <dbReference type="PROSITE-ProRule" id="PRU01032"/>
    </source>
</evidence>
<evidence type="ECO:0000256" key="11">
    <source>
        <dbReference type="ARBA" id="ARBA00022837"/>
    </source>
</evidence>
<dbReference type="InterPro" id="IPR015366">
    <property type="entry name" value="S53_propep"/>
</dbReference>
<dbReference type="EMBL" id="HE797007">
    <property type="protein sequence ID" value="CCM00838.1"/>
    <property type="molecule type" value="Genomic_DNA"/>
</dbReference>
<evidence type="ECO:0000256" key="14">
    <source>
        <dbReference type="ARBA" id="ARBA00023180"/>
    </source>
</evidence>
<dbReference type="PANTHER" id="PTHR14218">
    <property type="entry name" value="PROTEASE S8 TRIPEPTIDYL PEPTIDASE I CLN2"/>
    <property type="match status" value="1"/>
</dbReference>
<dbReference type="SUPFAM" id="SSF54897">
    <property type="entry name" value="Protease propeptides/inhibitors"/>
    <property type="match status" value="1"/>
</dbReference>
<keyword evidence="11 15" id="KW-0106">Calcium</keyword>
<dbReference type="GO" id="GO:0046872">
    <property type="term" value="F:metal ion binding"/>
    <property type="evidence" value="ECO:0007669"/>
    <property type="project" value="UniProtKB-UniRule"/>
</dbReference>
<evidence type="ECO:0000256" key="7">
    <source>
        <dbReference type="ARBA" id="ARBA00022723"/>
    </source>
</evidence>
<dbReference type="InterPro" id="IPR030400">
    <property type="entry name" value="Sedolisin_dom"/>
</dbReference>
<dbReference type="STRING" id="599839.J4G364"/>
<feature type="binding site" evidence="15">
    <location>
        <position position="539"/>
    </location>
    <ligand>
        <name>Ca(2+)</name>
        <dbReference type="ChEBI" id="CHEBI:29108"/>
    </ligand>
</feature>
<dbReference type="AlphaFoldDB" id="J4G364"/>
<dbReference type="Pfam" id="PF00082">
    <property type="entry name" value="Peptidase_S8"/>
    <property type="match status" value="1"/>
</dbReference>
<feature type="binding site" evidence="15">
    <location>
        <position position="538"/>
    </location>
    <ligand>
        <name>Ca(2+)</name>
        <dbReference type="ChEBI" id="CHEBI:29108"/>
    </ligand>
</feature>
<evidence type="ECO:0000256" key="5">
    <source>
        <dbReference type="ARBA" id="ARBA00022525"/>
    </source>
</evidence>
<dbReference type="InterPro" id="IPR036852">
    <property type="entry name" value="Peptidase_S8/S53_dom_sf"/>
</dbReference>
<comment type="function">
    <text evidence="2">Secreted tripeptidyl-peptidase which degrades proteins at acidic pHs and is involved in virulence.</text>
</comment>
<organism evidence="17 18">
    <name type="scientific">Fibroporia radiculosa</name>
    <dbReference type="NCBI Taxonomy" id="599839"/>
    <lineage>
        <taxon>Eukaryota</taxon>
        <taxon>Fungi</taxon>
        <taxon>Dikarya</taxon>
        <taxon>Basidiomycota</taxon>
        <taxon>Agaricomycotina</taxon>
        <taxon>Agaricomycetes</taxon>
        <taxon>Polyporales</taxon>
        <taxon>Fibroporiaceae</taxon>
        <taxon>Fibroporia</taxon>
    </lineage>
</organism>
<keyword evidence="5" id="KW-0964">Secreted</keyword>
<sequence length="578" mass="60803">MVAYNSILLISQMTPSVFTALALLAPLLTSGSTVRSAAHVHRRANGPPADFTLVGVAPTNTVLSFRLALTQSNPAGLEEALYNVSMPSSLAYKKYLDKAEAARFVSPSADTLSAVNSWLQAQNIHAATLTPAGDWLGINVSVSRANDLFDAEFGVYNHTRTGLQTIRTLSYTIPEELVGHMTLVYPTTTFPEFNSMISLSLRPAIPRRAEASKTLVAASCAEAIIPSCLQSLYSIPTTPATQSSNQFGVTGFFDEYANQADLQTFLGTYRPDMSNSTTFSFESVDGGINPQNASDAGGEANIDTQYTVGLATDVPTIFISVGQSSGGAWGGFLDVINYLLSQDSPPQVLTTSYAGNEDELPFSFADNLCNAYAQLGARGVSILFASGDGGVSGWQAGTCDTFVPVFPATCPFVTAVGATEGINPETGGYFSSGGFSNFWATPSYQKSAVSTYLSHLGDTYSGLYNASGRGFPDVSAQGLNFEIVYEQDFYSAAGTSCSTPTFASVIALLNDELVAAGEPSLGFLNPWLYSSAASAFNDITTGSNPGCNTTGFNATAGWDPITGLGTPDYIKLRAAAGL</sequence>
<dbReference type="Proteomes" id="UP000006352">
    <property type="component" value="Unassembled WGS sequence"/>
</dbReference>
<comment type="subcellular location">
    <subcellularLocation>
        <location evidence="3">Secreted</location>
        <location evidence="3">Extracellular space</location>
    </subcellularLocation>
</comment>
<dbReference type="EC" id="3.4.14.10" evidence="4"/>
<feature type="binding site" evidence="15">
    <location>
        <position position="559"/>
    </location>
    <ligand>
        <name>Ca(2+)</name>
        <dbReference type="ChEBI" id="CHEBI:29108"/>
    </ligand>
</feature>
<evidence type="ECO:0000256" key="13">
    <source>
        <dbReference type="ARBA" id="ARBA00023145"/>
    </source>
</evidence>
<evidence type="ECO:0000256" key="8">
    <source>
        <dbReference type="ARBA" id="ARBA00022729"/>
    </source>
</evidence>
<dbReference type="Gene3D" id="3.40.50.200">
    <property type="entry name" value="Peptidase S8/S53 domain"/>
    <property type="match status" value="1"/>
</dbReference>
<dbReference type="InterPro" id="IPR000209">
    <property type="entry name" value="Peptidase_S8/S53_dom"/>
</dbReference>
<protein>
    <recommendedName>
        <fullName evidence="4">tripeptidyl-peptidase II</fullName>
        <ecNumber evidence="4">3.4.14.10</ecNumber>
    </recommendedName>
</protein>
<feature type="active site" description="Charge relay system" evidence="15">
    <location>
        <position position="303"/>
    </location>
</feature>
<dbReference type="GO" id="GO:0005576">
    <property type="term" value="C:extracellular region"/>
    <property type="evidence" value="ECO:0007669"/>
    <property type="project" value="UniProtKB-SubCell"/>
</dbReference>
<comment type="cofactor">
    <cofactor evidence="15">
        <name>Ca(2+)</name>
        <dbReference type="ChEBI" id="CHEBI:29108"/>
    </cofactor>
    <text evidence="15">Binds 1 Ca(2+) ion per subunit.</text>
</comment>
<evidence type="ECO:0000256" key="6">
    <source>
        <dbReference type="ARBA" id="ARBA00022670"/>
    </source>
</evidence>
<dbReference type="FunFam" id="3.40.50.200:FF:000015">
    <property type="entry name" value="Tripeptidyl peptidase A"/>
    <property type="match status" value="1"/>
</dbReference>
<feature type="binding site" evidence="15">
    <location>
        <position position="557"/>
    </location>
    <ligand>
        <name>Ca(2+)</name>
        <dbReference type="ChEBI" id="CHEBI:29108"/>
    </ligand>
</feature>
<evidence type="ECO:0000256" key="12">
    <source>
        <dbReference type="ARBA" id="ARBA00023026"/>
    </source>
</evidence>
<comment type="catalytic activity">
    <reaction evidence="1">
        <text>Release of an N-terminal tripeptide from a polypeptide.</text>
        <dbReference type="EC" id="3.4.14.10"/>
    </reaction>
</comment>
<dbReference type="CDD" id="cd11377">
    <property type="entry name" value="Pro-peptidase_S53"/>
    <property type="match status" value="1"/>
</dbReference>
<keyword evidence="14" id="KW-0325">Glycoprotein</keyword>
<dbReference type="PANTHER" id="PTHR14218:SF15">
    <property type="entry name" value="TRIPEPTIDYL-PEPTIDASE 1"/>
    <property type="match status" value="1"/>
</dbReference>
<dbReference type="SUPFAM" id="SSF52743">
    <property type="entry name" value="Subtilisin-like"/>
    <property type="match status" value="1"/>
</dbReference>
<evidence type="ECO:0000256" key="4">
    <source>
        <dbReference type="ARBA" id="ARBA00012462"/>
    </source>
</evidence>
<keyword evidence="8" id="KW-0732">Signal</keyword>
<dbReference type="GeneID" id="24095749"/>
<dbReference type="GO" id="GO:0004252">
    <property type="term" value="F:serine-type endopeptidase activity"/>
    <property type="evidence" value="ECO:0007669"/>
    <property type="project" value="UniProtKB-UniRule"/>
</dbReference>
<name>J4G364_9APHY</name>
<dbReference type="Pfam" id="PF09286">
    <property type="entry name" value="Pro-kuma_activ"/>
    <property type="match status" value="1"/>
</dbReference>
<dbReference type="InterPro" id="IPR050819">
    <property type="entry name" value="Tripeptidyl-peptidase_I"/>
</dbReference>
<keyword evidence="9 15" id="KW-0378">Hydrolase</keyword>
<feature type="active site" description="Charge relay system" evidence="15">
    <location>
        <position position="496"/>
    </location>
</feature>
<keyword evidence="12" id="KW-0843">Virulence</keyword>
<dbReference type="SMART" id="SM00944">
    <property type="entry name" value="Pro-kuma_activ"/>
    <property type="match status" value="1"/>
</dbReference>
<accession>J4G364</accession>
<keyword evidence="6 15" id="KW-0645">Protease</keyword>
<keyword evidence="7 15" id="KW-0479">Metal-binding</keyword>
<dbReference type="RefSeq" id="XP_012180121.1">
    <property type="nucleotide sequence ID" value="XM_012324731.1"/>
</dbReference>
<evidence type="ECO:0000256" key="10">
    <source>
        <dbReference type="ARBA" id="ARBA00022825"/>
    </source>
</evidence>
<reference evidence="17 18" key="1">
    <citation type="journal article" date="2012" name="Appl. Environ. Microbiol.">
        <title>Short-read sequencing for genomic analysis of the brown rot fungus Fibroporia radiculosa.</title>
        <authorList>
            <person name="Tang J.D."/>
            <person name="Perkins A.D."/>
            <person name="Sonstegard T.S."/>
            <person name="Schroeder S.G."/>
            <person name="Burgess S.C."/>
            <person name="Diehl S.V."/>
        </authorList>
    </citation>
    <scope>NUCLEOTIDE SEQUENCE [LARGE SCALE GENOMIC DNA]</scope>
    <source>
        <strain evidence="17 18">TFFH 294</strain>
    </source>
</reference>
<evidence type="ECO:0000259" key="16">
    <source>
        <dbReference type="PROSITE" id="PS51695"/>
    </source>
</evidence>
<evidence type="ECO:0000256" key="3">
    <source>
        <dbReference type="ARBA" id="ARBA00004239"/>
    </source>
</evidence>
<evidence type="ECO:0000256" key="1">
    <source>
        <dbReference type="ARBA" id="ARBA00001910"/>
    </source>
</evidence>
<gene>
    <name evidence="17" type="ORF">FIBRA_02880</name>
</gene>
<evidence type="ECO:0000256" key="2">
    <source>
        <dbReference type="ARBA" id="ARBA00002451"/>
    </source>
</evidence>
<dbReference type="InParanoid" id="J4G364"/>
<keyword evidence="13" id="KW-0865">Zymogen</keyword>
<proteinExistence type="predicted"/>
<evidence type="ECO:0000313" key="18">
    <source>
        <dbReference type="Proteomes" id="UP000006352"/>
    </source>
</evidence>
<keyword evidence="10 15" id="KW-0720">Serine protease</keyword>
<dbReference type="OrthoDB" id="409122at2759"/>
<dbReference type="GO" id="GO:0008240">
    <property type="term" value="F:tripeptidyl-peptidase activity"/>
    <property type="evidence" value="ECO:0007669"/>
    <property type="project" value="UniProtKB-EC"/>
</dbReference>
<evidence type="ECO:0000256" key="9">
    <source>
        <dbReference type="ARBA" id="ARBA00022801"/>
    </source>
</evidence>
<dbReference type="GO" id="GO:0006508">
    <property type="term" value="P:proteolysis"/>
    <property type="evidence" value="ECO:0007669"/>
    <property type="project" value="UniProtKB-KW"/>
</dbReference>
<feature type="domain" description="Peptidase S53" evidence="16">
    <location>
        <begin position="223"/>
        <end position="578"/>
    </location>
</feature>